<sequence>MKKILLMAIMLIMSTIGLAANKVINQTYEGDYIRSTNTFVYEKDNLVFPNKVLNYTVKDDTGLMDQIYNFIGQKYGVTDEDSVVFNIQGTVSKDNVLTVKKIINYRIPEHRLHPSDTSTTSVPSTDTESSSQQEDTEITNDSDSSN</sequence>
<dbReference type="EMBL" id="CP165647">
    <property type="protein sequence ID" value="XDU62005.1"/>
    <property type="molecule type" value="Genomic_DNA"/>
</dbReference>
<evidence type="ECO:0000256" key="1">
    <source>
        <dbReference type="SAM" id="MobiDB-lite"/>
    </source>
</evidence>
<feature type="chain" id="PRO_5044320070" evidence="2">
    <location>
        <begin position="20"/>
        <end position="146"/>
    </location>
</feature>
<dbReference type="AlphaFoldDB" id="A0AB39V2Y6"/>
<protein>
    <submittedName>
        <fullName evidence="3">Uncharacterized protein</fullName>
    </submittedName>
</protein>
<keyword evidence="2" id="KW-0732">Signal</keyword>
<reference evidence="3" key="1">
    <citation type="submission" date="2024-07" db="EMBL/GenBank/DDBJ databases">
        <authorList>
            <person name="Li X.-J."/>
            <person name="Wang X."/>
        </authorList>
    </citation>
    <scope>NUCLEOTIDE SEQUENCE</scope>
    <source>
        <strain evidence="3">HSP-536</strain>
    </source>
</reference>
<evidence type="ECO:0000256" key="2">
    <source>
        <dbReference type="SAM" id="SignalP"/>
    </source>
</evidence>
<organism evidence="3">
    <name type="scientific">Leptotrichia alba</name>
    <dbReference type="NCBI Taxonomy" id="3239304"/>
    <lineage>
        <taxon>Bacteria</taxon>
        <taxon>Fusobacteriati</taxon>
        <taxon>Fusobacteriota</taxon>
        <taxon>Fusobacteriia</taxon>
        <taxon>Fusobacteriales</taxon>
        <taxon>Leptotrichiaceae</taxon>
        <taxon>Leptotrichia</taxon>
    </lineage>
</organism>
<gene>
    <name evidence="3" type="ORF">AB8B28_10205</name>
</gene>
<dbReference type="RefSeq" id="WP_369715629.1">
    <property type="nucleotide sequence ID" value="NZ_CP165647.1"/>
</dbReference>
<accession>A0AB39V2Y6</accession>
<dbReference type="KEGG" id="lala:AB8B28_10205"/>
<proteinExistence type="predicted"/>
<feature type="signal peptide" evidence="2">
    <location>
        <begin position="1"/>
        <end position="19"/>
    </location>
</feature>
<feature type="compositionally biased region" description="Low complexity" evidence="1">
    <location>
        <begin position="115"/>
        <end position="131"/>
    </location>
</feature>
<feature type="region of interest" description="Disordered" evidence="1">
    <location>
        <begin position="110"/>
        <end position="146"/>
    </location>
</feature>
<name>A0AB39V2Y6_9FUSO</name>
<evidence type="ECO:0000313" key="3">
    <source>
        <dbReference type="EMBL" id="XDU62005.1"/>
    </source>
</evidence>